<evidence type="ECO:0000313" key="2">
    <source>
        <dbReference type="Proteomes" id="UP000239772"/>
    </source>
</evidence>
<sequence length="124" mass="12806">MQPSAGILPIEGRRLLSAALAMLCAVFLALASLHGSGAASAPEASLTVLRPVSNGAQTNPNCLRKMLAGQPTTCAPGFAFAPADRVGRLTSPEREAVRIGPPRDLTLSLQCGASPPRRPPRQVA</sequence>
<dbReference type="AlphaFoldDB" id="A0A2T1HRA4"/>
<accession>A0A2T1HRA4</accession>
<reference evidence="2" key="1">
    <citation type="submission" date="2018-03" db="EMBL/GenBank/DDBJ databases">
        <authorList>
            <person name="Sun L."/>
            <person name="Liu H."/>
            <person name="Chen W."/>
            <person name="Huang K."/>
            <person name="Liu W."/>
            <person name="Gao X."/>
        </authorList>
    </citation>
    <scope>NUCLEOTIDE SEQUENCE [LARGE SCALE GENOMIC DNA]</scope>
    <source>
        <strain evidence="2">SH9</strain>
    </source>
</reference>
<organism evidence="1 2">
    <name type="scientific">Alsobacter soli</name>
    <dbReference type="NCBI Taxonomy" id="2109933"/>
    <lineage>
        <taxon>Bacteria</taxon>
        <taxon>Pseudomonadati</taxon>
        <taxon>Pseudomonadota</taxon>
        <taxon>Alphaproteobacteria</taxon>
        <taxon>Hyphomicrobiales</taxon>
        <taxon>Alsobacteraceae</taxon>
        <taxon>Alsobacter</taxon>
    </lineage>
</organism>
<name>A0A2T1HRA4_9HYPH</name>
<dbReference type="Proteomes" id="UP000239772">
    <property type="component" value="Unassembled WGS sequence"/>
</dbReference>
<keyword evidence="2" id="KW-1185">Reference proteome</keyword>
<gene>
    <name evidence="1" type="ORF">SLNSH_15495</name>
</gene>
<dbReference type="EMBL" id="PVZS01000016">
    <property type="protein sequence ID" value="PSC04194.1"/>
    <property type="molecule type" value="Genomic_DNA"/>
</dbReference>
<protein>
    <submittedName>
        <fullName evidence="1">Uncharacterized protein</fullName>
    </submittedName>
</protein>
<evidence type="ECO:0000313" key="1">
    <source>
        <dbReference type="EMBL" id="PSC04194.1"/>
    </source>
</evidence>
<comment type="caution">
    <text evidence="1">The sequence shown here is derived from an EMBL/GenBank/DDBJ whole genome shotgun (WGS) entry which is preliminary data.</text>
</comment>
<proteinExistence type="predicted"/>